<proteinExistence type="predicted"/>
<dbReference type="Proteomes" id="UP001500074">
    <property type="component" value="Unassembled WGS sequence"/>
</dbReference>
<protein>
    <submittedName>
        <fullName evidence="3">Acyltransferase</fullName>
    </submittedName>
</protein>
<keyword evidence="1" id="KW-0472">Membrane</keyword>
<dbReference type="CDD" id="cd07990">
    <property type="entry name" value="LPLAT_LCLAT1-like"/>
    <property type="match status" value="1"/>
</dbReference>
<gene>
    <name evidence="3" type="ORF">GCM10023342_29370</name>
</gene>
<evidence type="ECO:0000313" key="4">
    <source>
        <dbReference type="Proteomes" id="UP001500074"/>
    </source>
</evidence>
<evidence type="ECO:0000259" key="2">
    <source>
        <dbReference type="SMART" id="SM00563"/>
    </source>
</evidence>
<dbReference type="Pfam" id="PF01553">
    <property type="entry name" value="Acyltransferase"/>
    <property type="match status" value="1"/>
</dbReference>
<dbReference type="SUPFAM" id="SSF69593">
    <property type="entry name" value="Glycerol-3-phosphate (1)-acyltransferase"/>
    <property type="match status" value="1"/>
</dbReference>
<organism evidence="3 4">
    <name type="scientific">Modicisalibacter zincidurans</name>
    <dbReference type="NCBI Taxonomy" id="1178777"/>
    <lineage>
        <taxon>Bacteria</taxon>
        <taxon>Pseudomonadati</taxon>
        <taxon>Pseudomonadota</taxon>
        <taxon>Gammaproteobacteria</taxon>
        <taxon>Oceanospirillales</taxon>
        <taxon>Halomonadaceae</taxon>
        <taxon>Modicisalibacter</taxon>
    </lineage>
</organism>
<accession>A0ABP9RKH3</accession>
<name>A0ABP9RKH3_9GAMM</name>
<dbReference type="PANTHER" id="PTHR10983">
    <property type="entry name" value="1-ACYLGLYCEROL-3-PHOSPHATE ACYLTRANSFERASE-RELATED"/>
    <property type="match status" value="1"/>
</dbReference>
<dbReference type="InterPro" id="IPR002123">
    <property type="entry name" value="Plipid/glycerol_acylTrfase"/>
</dbReference>
<reference evidence="4" key="1">
    <citation type="journal article" date="2019" name="Int. J. Syst. Evol. Microbiol.">
        <title>The Global Catalogue of Microorganisms (GCM) 10K type strain sequencing project: providing services to taxonomists for standard genome sequencing and annotation.</title>
        <authorList>
            <consortium name="The Broad Institute Genomics Platform"/>
            <consortium name="The Broad Institute Genome Sequencing Center for Infectious Disease"/>
            <person name="Wu L."/>
            <person name="Ma J."/>
        </authorList>
    </citation>
    <scope>NUCLEOTIDE SEQUENCE [LARGE SCALE GENOMIC DNA]</scope>
    <source>
        <strain evidence="4">JCM 18472</strain>
    </source>
</reference>
<keyword evidence="4" id="KW-1185">Reference proteome</keyword>
<comment type="caution">
    <text evidence="3">The sequence shown here is derived from an EMBL/GenBank/DDBJ whole genome shotgun (WGS) entry which is preliminary data.</text>
</comment>
<dbReference type="PANTHER" id="PTHR10983:SF16">
    <property type="entry name" value="LYSOCARDIOLIPIN ACYLTRANSFERASE 1"/>
    <property type="match status" value="1"/>
</dbReference>
<feature type="transmembrane region" description="Helical" evidence="1">
    <location>
        <begin position="128"/>
        <end position="146"/>
    </location>
</feature>
<sequence length="300" mass="35333">MTAKSLMENGMSTLKGLVSLLLLIFCTLFWGVPLLILTTLKLITPTRRLRLHVLGGLNQVALAWLGTNLWWMRRWIRPLLDIHVPEGLSPHQWWLVIANHRSWTDIFVLQMALHRRIPMPRFFIKRELIWVPIVGIAFWALEFPFMRRYKRHQLARNPALAERDRRATKRLCEHAQQMPVAIYNFVEGTRFTSAKQRAQDSPYRHLLRPKAGGSAQVINLLGTRLNGVLDVTLSYARKRPNFWDFLCGREGPMTLYARHIELPTWMLGGDYHQDPHYKERFQQWLNALWQEKDARLDSLR</sequence>
<dbReference type="GO" id="GO:0016746">
    <property type="term" value="F:acyltransferase activity"/>
    <property type="evidence" value="ECO:0007669"/>
    <property type="project" value="UniProtKB-KW"/>
</dbReference>
<keyword evidence="3" id="KW-0012">Acyltransferase</keyword>
<dbReference type="EMBL" id="BAABKI010000028">
    <property type="protein sequence ID" value="GAA5178565.1"/>
    <property type="molecule type" value="Genomic_DNA"/>
</dbReference>
<keyword evidence="1" id="KW-1133">Transmembrane helix</keyword>
<feature type="transmembrane region" description="Helical" evidence="1">
    <location>
        <begin position="49"/>
        <end position="71"/>
    </location>
</feature>
<feature type="transmembrane region" description="Helical" evidence="1">
    <location>
        <begin position="16"/>
        <end position="37"/>
    </location>
</feature>
<dbReference type="NCBIfam" id="NF010621">
    <property type="entry name" value="PRK14014.1"/>
    <property type="match status" value="1"/>
</dbReference>
<dbReference type="SMART" id="SM00563">
    <property type="entry name" value="PlsC"/>
    <property type="match status" value="1"/>
</dbReference>
<evidence type="ECO:0000256" key="1">
    <source>
        <dbReference type="SAM" id="Phobius"/>
    </source>
</evidence>
<keyword evidence="1" id="KW-0812">Transmembrane</keyword>
<evidence type="ECO:0000313" key="3">
    <source>
        <dbReference type="EMBL" id="GAA5178565.1"/>
    </source>
</evidence>
<keyword evidence="3" id="KW-0808">Transferase</keyword>
<feature type="domain" description="Phospholipid/glycerol acyltransferase" evidence="2">
    <location>
        <begin position="94"/>
        <end position="236"/>
    </location>
</feature>